<name>A0A1I7Z5S9_9BILA</name>
<dbReference type="Proteomes" id="UP000095287">
    <property type="component" value="Unplaced"/>
</dbReference>
<evidence type="ECO:0000313" key="3">
    <source>
        <dbReference type="WBParaSite" id="L893_g2305.t1"/>
    </source>
</evidence>
<sequence length="145" mass="16590">MLWGTTENQVGVVDKASKINTNNRNHRVQLTSLLRRLLPWPYPQKYWEASQPSQYPPTGRPPSPFVDTATGARRSGERWSFTVIVLNTAQCRRVESRRGQQLATCRSARFYAFASSRRRRDGFPDFVWTFPGLPKASRFGPVDSS</sequence>
<keyword evidence="2" id="KW-1185">Reference proteome</keyword>
<accession>A0A1I7Z5S9</accession>
<evidence type="ECO:0000256" key="1">
    <source>
        <dbReference type="SAM" id="MobiDB-lite"/>
    </source>
</evidence>
<protein>
    <submittedName>
        <fullName evidence="3">Uncharacterized protein</fullName>
    </submittedName>
</protein>
<reference evidence="3" key="1">
    <citation type="submission" date="2016-11" db="UniProtKB">
        <authorList>
            <consortium name="WormBaseParasite"/>
        </authorList>
    </citation>
    <scope>IDENTIFICATION</scope>
</reference>
<organism evidence="2 3">
    <name type="scientific">Steinernema glaseri</name>
    <dbReference type="NCBI Taxonomy" id="37863"/>
    <lineage>
        <taxon>Eukaryota</taxon>
        <taxon>Metazoa</taxon>
        <taxon>Ecdysozoa</taxon>
        <taxon>Nematoda</taxon>
        <taxon>Chromadorea</taxon>
        <taxon>Rhabditida</taxon>
        <taxon>Tylenchina</taxon>
        <taxon>Panagrolaimomorpha</taxon>
        <taxon>Strongyloidoidea</taxon>
        <taxon>Steinernematidae</taxon>
        <taxon>Steinernema</taxon>
    </lineage>
</organism>
<feature type="compositionally biased region" description="Pro residues" evidence="1">
    <location>
        <begin position="54"/>
        <end position="64"/>
    </location>
</feature>
<dbReference type="WBParaSite" id="L893_g2305.t1">
    <property type="protein sequence ID" value="L893_g2305.t1"/>
    <property type="gene ID" value="L893_g2305"/>
</dbReference>
<evidence type="ECO:0000313" key="2">
    <source>
        <dbReference type="Proteomes" id="UP000095287"/>
    </source>
</evidence>
<feature type="region of interest" description="Disordered" evidence="1">
    <location>
        <begin position="49"/>
        <end position="73"/>
    </location>
</feature>
<proteinExistence type="predicted"/>
<dbReference type="AlphaFoldDB" id="A0A1I7Z5S9"/>